<evidence type="ECO:0000256" key="1">
    <source>
        <dbReference type="ARBA" id="ARBA00007162"/>
    </source>
</evidence>
<dbReference type="GO" id="GO:0007165">
    <property type="term" value="P:signal transduction"/>
    <property type="evidence" value="ECO:0007669"/>
    <property type="project" value="UniProtKB-KW"/>
</dbReference>
<dbReference type="NCBIfam" id="TIGR01098">
    <property type="entry name" value="3A0109s03R"/>
    <property type="match status" value="1"/>
</dbReference>
<evidence type="ECO:0000313" key="5">
    <source>
        <dbReference type="EMBL" id="CCO08643.1"/>
    </source>
</evidence>
<dbReference type="EMBL" id="CAOS01000011">
    <property type="protein sequence ID" value="CCO08643.1"/>
    <property type="molecule type" value="Genomic_DNA"/>
</dbReference>
<evidence type="ECO:0000313" key="6">
    <source>
        <dbReference type="Proteomes" id="UP000009315"/>
    </source>
</evidence>
<comment type="similarity">
    <text evidence="1">Belongs to the phosphate/phosphite/phosphonate binding protein family.</text>
</comment>
<dbReference type="PROSITE" id="PS50111">
    <property type="entry name" value="CHEMOTAXIS_TRANSDUC_2"/>
    <property type="match status" value="1"/>
</dbReference>
<keyword evidence="3" id="KW-0807">Transducer</keyword>
<dbReference type="SMART" id="SM00283">
    <property type="entry name" value="MA"/>
    <property type="match status" value="1"/>
</dbReference>
<evidence type="ECO:0000256" key="2">
    <source>
        <dbReference type="ARBA" id="ARBA00022729"/>
    </source>
</evidence>
<dbReference type="SUPFAM" id="SSF58104">
    <property type="entry name" value="Methyl-accepting chemotaxis protein (MCP) signaling domain"/>
    <property type="match status" value="1"/>
</dbReference>
<accession>K8EAI9</accession>
<dbReference type="InterPro" id="IPR004089">
    <property type="entry name" value="MCPsignal_dom"/>
</dbReference>
<dbReference type="Gene3D" id="1.10.287.950">
    <property type="entry name" value="Methyl-accepting chemotaxis protein"/>
    <property type="match status" value="1"/>
</dbReference>
<gene>
    <name evidence="5" type="ORF">DESHY_40193</name>
</gene>
<evidence type="ECO:0000256" key="3">
    <source>
        <dbReference type="PROSITE-ProRule" id="PRU00284"/>
    </source>
</evidence>
<name>K8EAI9_9FIRM</name>
<protein>
    <submittedName>
        <fullName evidence="5">Putative Phosphonate-binding periplasmic protein</fullName>
    </submittedName>
</protein>
<dbReference type="GO" id="GO:0055085">
    <property type="term" value="P:transmembrane transport"/>
    <property type="evidence" value="ECO:0007669"/>
    <property type="project" value="InterPro"/>
</dbReference>
<comment type="caution">
    <text evidence="5">The sequence shown here is derived from an EMBL/GenBank/DDBJ whole genome shotgun (WGS) entry which is preliminary data.</text>
</comment>
<dbReference type="AlphaFoldDB" id="K8EAI9"/>
<dbReference type="eggNOG" id="COG3221">
    <property type="taxonomic scope" value="Bacteria"/>
</dbReference>
<dbReference type="PANTHER" id="PTHR35841">
    <property type="entry name" value="PHOSPHONATES-BINDING PERIPLASMIC PROTEIN"/>
    <property type="match status" value="1"/>
</dbReference>
<dbReference type="RefSeq" id="WP_008412166.1">
    <property type="nucleotide sequence ID" value="NZ_CAOS01000011.1"/>
</dbReference>
<keyword evidence="2" id="KW-0732">Signal</keyword>
<dbReference type="eggNOG" id="COG0840">
    <property type="taxonomic scope" value="Bacteria"/>
</dbReference>
<organism evidence="5 6">
    <name type="scientific">Desulforamulus hydrothermalis Lam5 = DSM 18033</name>
    <dbReference type="NCBI Taxonomy" id="1121428"/>
    <lineage>
        <taxon>Bacteria</taxon>
        <taxon>Bacillati</taxon>
        <taxon>Bacillota</taxon>
        <taxon>Clostridia</taxon>
        <taxon>Eubacteriales</taxon>
        <taxon>Peptococcaceae</taxon>
        <taxon>Desulforamulus</taxon>
    </lineage>
</organism>
<dbReference type="Gene3D" id="3.40.190.10">
    <property type="entry name" value="Periplasmic binding protein-like II"/>
    <property type="match status" value="2"/>
</dbReference>
<dbReference type="SUPFAM" id="SSF53850">
    <property type="entry name" value="Periplasmic binding protein-like II"/>
    <property type="match status" value="1"/>
</dbReference>
<dbReference type="PANTHER" id="PTHR35841:SF1">
    <property type="entry name" value="PHOSPHONATES-BINDING PERIPLASMIC PROTEIN"/>
    <property type="match status" value="1"/>
</dbReference>
<dbReference type="Pfam" id="PF12974">
    <property type="entry name" value="Phosphonate-bd"/>
    <property type="match status" value="1"/>
</dbReference>
<evidence type="ECO:0000259" key="4">
    <source>
        <dbReference type="PROSITE" id="PS50111"/>
    </source>
</evidence>
<dbReference type="CDD" id="cd01071">
    <property type="entry name" value="PBP2_PhnD_like"/>
    <property type="match status" value="1"/>
</dbReference>
<dbReference type="GO" id="GO:0043190">
    <property type="term" value="C:ATP-binding cassette (ABC) transporter complex"/>
    <property type="evidence" value="ECO:0007669"/>
    <property type="project" value="InterPro"/>
</dbReference>
<reference evidence="5 6" key="1">
    <citation type="journal article" date="2013" name="Genome Announc.">
        <title>Genome Sequence of the Sulfate-Reducing Bacterium Desulfotomaculum hydrothermale Lam5(T).</title>
        <authorList>
            <person name="Amin O."/>
            <person name="Fardeau M.L."/>
            <person name="Valette O."/>
            <person name="Hirschler-Rea A."/>
            <person name="Barbe V."/>
            <person name="Medigue C."/>
            <person name="Vacherie B."/>
            <person name="Ollivier B."/>
            <person name="Bertin P.N."/>
            <person name="Dolla A."/>
        </authorList>
    </citation>
    <scope>NUCLEOTIDE SEQUENCE [LARGE SCALE GENOMIC DNA]</scope>
    <source>
        <strain evidence="6">Lam5 / DSM 18033</strain>
    </source>
</reference>
<feature type="domain" description="Methyl-accepting transducer" evidence="4">
    <location>
        <begin position="28"/>
        <end position="264"/>
    </location>
</feature>
<dbReference type="Proteomes" id="UP000009315">
    <property type="component" value="Unassembled WGS sequence"/>
</dbReference>
<proteinExistence type="inferred from homology"/>
<keyword evidence="6" id="KW-1185">Reference proteome</keyword>
<dbReference type="InterPro" id="IPR005770">
    <property type="entry name" value="PhnD"/>
</dbReference>
<dbReference type="Pfam" id="PF00015">
    <property type="entry name" value="MCPsignal"/>
    <property type="match status" value="1"/>
</dbReference>
<sequence length="565" mass="61796">MFKLKTKADALPDQSNELLLLAEKLGFDAYQVKWTVQENYEAVKSIVKTVNDNNQEIISGVSGLQEISGVAKAVEELAQKVAGNCTAALTKAQTNNLYIHEIEKELLAIVYEMKIFANSAEKLQNLSEHIARFVGEVRDIARQTNLLALNAAIEAARVGLAGKGFAVVADEIKKLADVSAMSARSIQQTSEQVTAGIYEVATGAQDSANKLNQVGSKIKQCGKTFAELVGVFEEITTLNSELFEGATKQALATEDIAQVFTNISASTKQVQQVVANQQRHHEYLHQLIDKISNNIYLVQKEAVCYKGRKELLFGINPAMSPDTIRELYLPVINALCNNLGYQPRIIIAADYNALADSLHDRIIDVGWFSPLAYVNASAKQKIIPLATPIVNGASSYKGYIVTTKETGITSLAELKGKRIAFVDPKSASGYAYPRLLLRQQGVDPDQQLGECIFLGTHSRVIDAVLSGAVTAGATYTEAIDEAKKRGLPVERMVYLAETPPIPKDCLAVHTSFDKNLLKKVQHILLTLADSSEGQRVLLNTSIQGFIKARDEDYNIVREIANINKT</sequence>
<dbReference type="STRING" id="1121428.DESHY_40193"/>